<dbReference type="Gene3D" id="3.10.450.50">
    <property type="match status" value="1"/>
</dbReference>
<dbReference type="AlphaFoldDB" id="A0A2J0YW52"/>
<name>A0A2J0YW52_RHIML</name>
<accession>A0A2J0YW52</accession>
<dbReference type="GO" id="GO:0030638">
    <property type="term" value="P:polyketide metabolic process"/>
    <property type="evidence" value="ECO:0007669"/>
    <property type="project" value="InterPro"/>
</dbReference>
<gene>
    <name evidence="1" type="ORF">CEJ86_26720</name>
</gene>
<dbReference type="RefSeq" id="WP_100674136.1">
    <property type="nucleotide sequence ID" value="NZ_NJGD01000017.1"/>
</dbReference>
<comment type="caution">
    <text evidence="1">The sequence shown here is derived from an EMBL/GenBank/DDBJ whole genome shotgun (WGS) entry which is preliminary data.</text>
</comment>
<proteinExistence type="predicted"/>
<sequence length="128" mass="14677">MSGELADIYRAYLDCLNRQAWDELGLFVDNDVQHNDRLLRLAGYREMLVQDFVDIPNLQFNIQLLVCEPPRLAARLSFDCSPKGEFMGLSVNGRRVSFTENVFYEFVGSKIRSVWSVIDKSAIEAQLP</sequence>
<reference evidence="1 2" key="1">
    <citation type="submission" date="2017-06" db="EMBL/GenBank/DDBJ databases">
        <title>Ensifer strains isolated from leguminous trees and herbs display diverse denitrification phenotypes with some acting as strong N2O sinks.</title>
        <authorList>
            <person name="Woliy K."/>
            <person name="Mania D."/>
            <person name="Bakken L.R."/>
            <person name="Frostegard A."/>
        </authorList>
    </citation>
    <scope>NUCLEOTIDE SEQUENCE [LARGE SCALE GENOMIC DNA]</scope>
    <source>
        <strain evidence="1 2">AC50a</strain>
    </source>
</reference>
<organism evidence="1 2">
    <name type="scientific">Rhizobium meliloti</name>
    <name type="common">Ensifer meliloti</name>
    <name type="synonym">Sinorhizobium meliloti</name>
    <dbReference type="NCBI Taxonomy" id="382"/>
    <lineage>
        <taxon>Bacteria</taxon>
        <taxon>Pseudomonadati</taxon>
        <taxon>Pseudomonadota</taxon>
        <taxon>Alphaproteobacteria</taxon>
        <taxon>Hyphomicrobiales</taxon>
        <taxon>Rhizobiaceae</taxon>
        <taxon>Sinorhizobium/Ensifer group</taxon>
        <taxon>Sinorhizobium</taxon>
    </lineage>
</organism>
<protein>
    <submittedName>
        <fullName evidence="1">Ester cyclase</fullName>
    </submittedName>
</protein>
<evidence type="ECO:0000313" key="1">
    <source>
        <dbReference type="EMBL" id="PJR12018.1"/>
    </source>
</evidence>
<dbReference type="InterPro" id="IPR009959">
    <property type="entry name" value="Cyclase_SnoaL-like"/>
</dbReference>
<evidence type="ECO:0000313" key="2">
    <source>
        <dbReference type="Proteomes" id="UP000231987"/>
    </source>
</evidence>
<dbReference type="InterPro" id="IPR032710">
    <property type="entry name" value="NTF2-like_dom_sf"/>
</dbReference>
<dbReference type="Proteomes" id="UP000231987">
    <property type="component" value="Unassembled WGS sequence"/>
</dbReference>
<dbReference type="SUPFAM" id="SSF54427">
    <property type="entry name" value="NTF2-like"/>
    <property type="match status" value="1"/>
</dbReference>
<dbReference type="EMBL" id="NJGD01000017">
    <property type="protein sequence ID" value="PJR12018.1"/>
    <property type="molecule type" value="Genomic_DNA"/>
</dbReference>
<dbReference type="Pfam" id="PF07366">
    <property type="entry name" value="SnoaL"/>
    <property type="match status" value="1"/>
</dbReference>